<reference evidence="1" key="1">
    <citation type="submission" date="2020-05" db="EMBL/GenBank/DDBJ databases">
        <title>Large-scale comparative analyses of tick genomes elucidate their genetic diversity and vector capacities.</title>
        <authorList>
            <person name="Jia N."/>
            <person name="Wang J."/>
            <person name="Shi W."/>
            <person name="Du L."/>
            <person name="Sun Y."/>
            <person name="Zhan W."/>
            <person name="Jiang J."/>
            <person name="Wang Q."/>
            <person name="Zhang B."/>
            <person name="Ji P."/>
            <person name="Sakyi L.B."/>
            <person name="Cui X."/>
            <person name="Yuan T."/>
            <person name="Jiang B."/>
            <person name="Yang W."/>
            <person name="Lam T.T.-Y."/>
            <person name="Chang Q."/>
            <person name="Ding S."/>
            <person name="Wang X."/>
            <person name="Zhu J."/>
            <person name="Ruan X."/>
            <person name="Zhao L."/>
            <person name="Wei J."/>
            <person name="Que T."/>
            <person name="Du C."/>
            <person name="Cheng J."/>
            <person name="Dai P."/>
            <person name="Han X."/>
            <person name="Huang E."/>
            <person name="Gao Y."/>
            <person name="Liu J."/>
            <person name="Shao H."/>
            <person name="Ye R."/>
            <person name="Li L."/>
            <person name="Wei W."/>
            <person name="Wang X."/>
            <person name="Wang C."/>
            <person name="Yang T."/>
            <person name="Huo Q."/>
            <person name="Li W."/>
            <person name="Guo W."/>
            <person name="Chen H."/>
            <person name="Zhou L."/>
            <person name="Ni X."/>
            <person name="Tian J."/>
            <person name="Zhou Y."/>
            <person name="Sheng Y."/>
            <person name="Liu T."/>
            <person name="Pan Y."/>
            <person name="Xia L."/>
            <person name="Li J."/>
            <person name="Zhao F."/>
            <person name="Cao W."/>
        </authorList>
    </citation>
    <scope>NUCLEOTIDE SEQUENCE</scope>
    <source>
        <strain evidence="1">Dsil-2018</strain>
    </source>
</reference>
<gene>
    <name evidence="1" type="ORF">HPB49_012578</name>
</gene>
<comment type="caution">
    <text evidence="1">The sequence shown here is derived from an EMBL/GenBank/DDBJ whole genome shotgun (WGS) entry which is preliminary data.</text>
</comment>
<name>A0ACB8DP62_DERSI</name>
<dbReference type="Proteomes" id="UP000821865">
    <property type="component" value="Chromosome 10"/>
</dbReference>
<organism evidence="1 2">
    <name type="scientific">Dermacentor silvarum</name>
    <name type="common">Tick</name>
    <dbReference type="NCBI Taxonomy" id="543639"/>
    <lineage>
        <taxon>Eukaryota</taxon>
        <taxon>Metazoa</taxon>
        <taxon>Ecdysozoa</taxon>
        <taxon>Arthropoda</taxon>
        <taxon>Chelicerata</taxon>
        <taxon>Arachnida</taxon>
        <taxon>Acari</taxon>
        <taxon>Parasitiformes</taxon>
        <taxon>Ixodida</taxon>
        <taxon>Ixodoidea</taxon>
        <taxon>Ixodidae</taxon>
        <taxon>Rhipicephalinae</taxon>
        <taxon>Dermacentor</taxon>
    </lineage>
</organism>
<evidence type="ECO:0000313" key="2">
    <source>
        <dbReference type="Proteomes" id="UP000821865"/>
    </source>
</evidence>
<protein>
    <submittedName>
        <fullName evidence="1">Uncharacterized protein</fullName>
    </submittedName>
</protein>
<proteinExistence type="predicted"/>
<evidence type="ECO:0000313" key="1">
    <source>
        <dbReference type="EMBL" id="KAH7974238.1"/>
    </source>
</evidence>
<keyword evidence="2" id="KW-1185">Reference proteome</keyword>
<dbReference type="EMBL" id="CM023479">
    <property type="protein sequence ID" value="KAH7974238.1"/>
    <property type="molecule type" value="Genomic_DNA"/>
</dbReference>
<sequence>MDNDFEAEESSDDTMASTRKWYRIDPDSIPARPPRFEFKGSPGVTITKRGDRASHLDYRLKLIVAIITKYFRKSGTKKKGQPGCPLNMKRIAERHFPSHIPATVKKQKPTRRCVACCMKRGENGKNIRKEIRIWCRWCEKALCAVPCFERHHINT</sequence>
<accession>A0ACB8DP62</accession>